<name>A0ABR1G868_AURAN</name>
<dbReference type="Proteomes" id="UP001363151">
    <property type="component" value="Unassembled WGS sequence"/>
</dbReference>
<comment type="caution">
    <text evidence="1">The sequence shown here is derived from an EMBL/GenBank/DDBJ whole genome shotgun (WGS) entry which is preliminary data.</text>
</comment>
<sequence length="446" mass="47408">MVVVDLPALPDERGRWGAEGEDSWGDAVAWLAREPGAFRPPGPPRVVAFVAHNGLCNRLAGLGGLWALADHYGAAFELLWEGEIACQGAFSELYDDADGLAVVDGARVQELRDAPDCWVFDTKRASHFWTAPWTFLLSTEAGAPDFASFDAAARRCLGRLAPSAAVRGAVNGFLSLGPWGLLDLSRRTVGVHVRGTDHETFHDGAGTGFHDGFAAYASTVDRFEAEIGALLRGAAPDPGHPVVFLAADARGTVDRVLATFRAAADDGRLVVLDKRFATPHACLKVVRHTSSVDALADLYLLARCTSILGTFQSSFSELAAVLGGVPARCPGLPPRLRASLNLYAATGALVGVLRPGEDVVAVREATSSEGVDRVWVAGRGWVSARVLEPRRDAKGDHAAALAAYQAERHARYTADHARWNAELLALVATGAVKLEGNRVQIVQAEA</sequence>
<organism evidence="1 2">
    <name type="scientific">Aureococcus anophagefferens</name>
    <name type="common">Harmful bloom alga</name>
    <dbReference type="NCBI Taxonomy" id="44056"/>
    <lineage>
        <taxon>Eukaryota</taxon>
        <taxon>Sar</taxon>
        <taxon>Stramenopiles</taxon>
        <taxon>Ochrophyta</taxon>
        <taxon>Pelagophyceae</taxon>
        <taxon>Pelagomonadales</taxon>
        <taxon>Pelagomonadaceae</taxon>
        <taxon>Aureococcus</taxon>
    </lineage>
</organism>
<dbReference type="Gene3D" id="3.40.50.11350">
    <property type="match status" value="1"/>
</dbReference>
<evidence type="ECO:0000313" key="2">
    <source>
        <dbReference type="Proteomes" id="UP001363151"/>
    </source>
</evidence>
<gene>
    <name evidence="1" type="ORF">SO694_00049296</name>
</gene>
<dbReference type="EMBL" id="JBBJCI010000078">
    <property type="protein sequence ID" value="KAK7249507.1"/>
    <property type="molecule type" value="Genomic_DNA"/>
</dbReference>
<reference evidence="1 2" key="1">
    <citation type="submission" date="2024-03" db="EMBL/GenBank/DDBJ databases">
        <title>Aureococcus anophagefferens CCMP1851 and Kratosvirus quantuckense: Draft genome of a second virus-susceptible host strain in the model system.</title>
        <authorList>
            <person name="Chase E."/>
            <person name="Truchon A.R."/>
            <person name="Schepens W."/>
            <person name="Wilhelm S.W."/>
        </authorList>
    </citation>
    <scope>NUCLEOTIDE SEQUENCE [LARGE SCALE GENOMIC DNA]</scope>
    <source>
        <strain evidence="1 2">CCMP1851</strain>
    </source>
</reference>
<protein>
    <submittedName>
        <fullName evidence="1">Uncharacterized protein</fullName>
    </submittedName>
</protein>
<accession>A0ABR1G868</accession>
<keyword evidence="2" id="KW-1185">Reference proteome</keyword>
<evidence type="ECO:0000313" key="1">
    <source>
        <dbReference type="EMBL" id="KAK7249507.1"/>
    </source>
</evidence>
<proteinExistence type="predicted"/>